<gene>
    <name evidence="2" type="ORF">I5803_00725</name>
</gene>
<dbReference type="Pfam" id="PF11067">
    <property type="entry name" value="DUF2868"/>
    <property type="match status" value="1"/>
</dbReference>
<dbReference type="EMBL" id="JADWYS010000001">
    <property type="protein sequence ID" value="MBG9386532.1"/>
    <property type="molecule type" value="Genomic_DNA"/>
</dbReference>
<proteinExistence type="predicted"/>
<evidence type="ECO:0000313" key="3">
    <source>
        <dbReference type="Proteomes" id="UP000651050"/>
    </source>
</evidence>
<evidence type="ECO:0000256" key="1">
    <source>
        <dbReference type="SAM" id="Phobius"/>
    </source>
</evidence>
<dbReference type="InterPro" id="IPR021296">
    <property type="entry name" value="DUF2868"/>
</dbReference>
<dbReference type="RefSeq" id="WP_196984513.1">
    <property type="nucleotide sequence ID" value="NZ_JADWYS010000001.1"/>
</dbReference>
<feature type="transmembrane region" description="Helical" evidence="1">
    <location>
        <begin position="606"/>
        <end position="627"/>
    </location>
</feature>
<protein>
    <submittedName>
        <fullName evidence="2">DUF2868 domain-containing protein</fullName>
    </submittedName>
</protein>
<dbReference type="Pfam" id="PF11981">
    <property type="entry name" value="DUF3482"/>
    <property type="match status" value="1"/>
</dbReference>
<dbReference type="AlphaFoldDB" id="A0A931H0X6"/>
<dbReference type="Proteomes" id="UP000651050">
    <property type="component" value="Unassembled WGS sequence"/>
</dbReference>
<feature type="transmembrane region" description="Helical" evidence="1">
    <location>
        <begin position="251"/>
        <end position="271"/>
    </location>
</feature>
<accession>A0A931H0X6</accession>
<organism evidence="2 3">
    <name type="scientific">Caenimonas aquaedulcis</name>
    <dbReference type="NCBI Taxonomy" id="2793270"/>
    <lineage>
        <taxon>Bacteria</taxon>
        <taxon>Pseudomonadati</taxon>
        <taxon>Pseudomonadota</taxon>
        <taxon>Betaproteobacteria</taxon>
        <taxon>Burkholderiales</taxon>
        <taxon>Comamonadaceae</taxon>
        <taxon>Caenimonas</taxon>
    </lineage>
</organism>
<evidence type="ECO:0000313" key="2">
    <source>
        <dbReference type="EMBL" id="MBG9386532.1"/>
    </source>
</evidence>
<keyword evidence="3" id="KW-1185">Reference proteome</keyword>
<keyword evidence="1" id="KW-0812">Transmembrane</keyword>
<keyword evidence="1" id="KW-1133">Transmembrane helix</keyword>
<feature type="transmembrane region" description="Helical" evidence="1">
    <location>
        <begin position="132"/>
        <end position="152"/>
    </location>
</feature>
<comment type="caution">
    <text evidence="2">The sequence shown here is derived from an EMBL/GenBank/DDBJ whole genome shotgun (WGS) entry which is preliminary data.</text>
</comment>
<feature type="transmembrane region" description="Helical" evidence="1">
    <location>
        <begin position="209"/>
        <end position="231"/>
    </location>
</feature>
<sequence>MREAVSDDATLDEALARRLVLMQAIEQADTQDKLLSHAERSAIDHEALIASHGQVPEAGPVDVIRFLDERSRRMIDAVRRRGEPSASVAALDAPGAGRDLVRVGLPLAVLVLGVLADRVSSADRVNMLSPPLLAVVAWNLCMYLVLLVGTFWHPEWAWPQRAEAVYRGAAGFWRRRGRFGTVRAEVATRFRSLWFGATRGLQMQRGKEVLHTCAAAWGLGLALSIAIGGLVQRYDVGWSSTLLDPVDVYRVLRFFFSPVVALFPVQGFTLADVERMMFAPGREARQADARHWVFLYLELLAVVVVLPRLVLAAWAHWRARVGARRVRVDLGSDYFAQVLARVRPVRVTLGLAGQHEEDLQALVHHFRMGGIEGSASKGVWASTAQGDEIRWESAGLLDDLRPPEGARARFDVLLVAARDTQAVKERGPLLAALRVPYVMVPDGAMRRGWRGEKQLLDDIERVLPDYYRGARFLRLKEAREAIEAGRLTRAMRELARLLRNSAIELRTIPEKGWRDWFGAMGGKGSEGETALQQALSRLLVLQHDTLASLLDIHGADAADAAHLQEQLREEFRLDAPVSAKDAAIAAAGGGAAAGLGIDVMAGGMTLGAAAALGAALGGGTAFVHAILRSRGARDELLVALVETALLLYLVAVRRAAIPPGIAMPPIEPASRAEVIAQVAGKRAQVLKLLGAMGGTDTAPPAALESLLKDMAVTAREGG</sequence>
<name>A0A931H0X6_9BURK</name>
<feature type="transmembrane region" description="Helical" evidence="1">
    <location>
        <begin position="100"/>
        <end position="120"/>
    </location>
</feature>
<feature type="transmembrane region" description="Helical" evidence="1">
    <location>
        <begin position="292"/>
        <end position="317"/>
    </location>
</feature>
<dbReference type="InterPro" id="IPR021871">
    <property type="entry name" value="DUF3482"/>
</dbReference>
<keyword evidence="1" id="KW-0472">Membrane</keyword>
<reference evidence="2" key="1">
    <citation type="submission" date="2020-11" db="EMBL/GenBank/DDBJ databases">
        <title>Bacterial whole genome sequence for Caenimonas sp. DR4.4.</title>
        <authorList>
            <person name="Le V."/>
            <person name="Ko S.-R."/>
            <person name="Ahn C.-Y."/>
            <person name="Oh H.-M."/>
        </authorList>
    </citation>
    <scope>NUCLEOTIDE SEQUENCE</scope>
    <source>
        <strain evidence="2">DR4.4</strain>
    </source>
</reference>